<dbReference type="EMBL" id="JAGMWT010000034">
    <property type="protein sequence ID" value="KAH7109076.1"/>
    <property type="molecule type" value="Genomic_DNA"/>
</dbReference>
<keyword evidence="2" id="KW-0521">NADP</keyword>
<dbReference type="SUPFAM" id="SSF51735">
    <property type="entry name" value="NAD(P)-binding Rossmann-fold domains"/>
    <property type="match status" value="1"/>
</dbReference>
<feature type="domain" description="Ketopantoate reductase C-terminal" evidence="6">
    <location>
        <begin position="323"/>
        <end position="455"/>
    </location>
</feature>
<dbReference type="InterPro" id="IPR013332">
    <property type="entry name" value="KPR_N"/>
</dbReference>
<dbReference type="InterPro" id="IPR013328">
    <property type="entry name" value="6PGD_dom2"/>
</dbReference>
<evidence type="ECO:0000256" key="3">
    <source>
        <dbReference type="ARBA" id="ARBA00023002"/>
    </source>
</evidence>
<dbReference type="Pfam" id="PF08546">
    <property type="entry name" value="ApbA_C"/>
    <property type="match status" value="1"/>
</dbReference>
<proteinExistence type="inferred from homology"/>
<accession>A0A9P9CYB4</accession>
<dbReference type="GO" id="GO:0008677">
    <property type="term" value="F:2-dehydropantoate 2-reductase activity"/>
    <property type="evidence" value="ECO:0007669"/>
    <property type="project" value="TreeGrafter"/>
</dbReference>
<feature type="region of interest" description="Disordered" evidence="4">
    <location>
        <begin position="478"/>
        <end position="506"/>
    </location>
</feature>
<feature type="compositionally biased region" description="Basic and acidic residues" evidence="4">
    <location>
        <begin position="491"/>
        <end position="506"/>
    </location>
</feature>
<feature type="domain" description="Ketopantoate reductase N-terminal" evidence="5">
    <location>
        <begin position="54"/>
        <end position="252"/>
    </location>
</feature>
<dbReference type="GO" id="GO:0050661">
    <property type="term" value="F:NADP binding"/>
    <property type="evidence" value="ECO:0007669"/>
    <property type="project" value="TreeGrafter"/>
</dbReference>
<dbReference type="Pfam" id="PF02558">
    <property type="entry name" value="ApbA"/>
    <property type="match status" value="1"/>
</dbReference>
<evidence type="ECO:0000313" key="8">
    <source>
        <dbReference type="Proteomes" id="UP000700596"/>
    </source>
</evidence>
<comment type="caution">
    <text evidence="7">The sequence shown here is derived from an EMBL/GenBank/DDBJ whole genome shotgun (WGS) entry which is preliminary data.</text>
</comment>
<keyword evidence="8" id="KW-1185">Reference proteome</keyword>
<dbReference type="Proteomes" id="UP000700596">
    <property type="component" value="Unassembled WGS sequence"/>
</dbReference>
<feature type="compositionally biased region" description="Polar residues" evidence="4">
    <location>
        <begin position="263"/>
        <end position="273"/>
    </location>
</feature>
<evidence type="ECO:0000259" key="5">
    <source>
        <dbReference type="Pfam" id="PF02558"/>
    </source>
</evidence>
<dbReference type="InterPro" id="IPR008927">
    <property type="entry name" value="6-PGluconate_DH-like_C_sf"/>
</dbReference>
<reference evidence="7" key="1">
    <citation type="journal article" date="2021" name="Nat. Commun.">
        <title>Genetic determinants of endophytism in the Arabidopsis root mycobiome.</title>
        <authorList>
            <person name="Mesny F."/>
            <person name="Miyauchi S."/>
            <person name="Thiergart T."/>
            <person name="Pickel B."/>
            <person name="Atanasova L."/>
            <person name="Karlsson M."/>
            <person name="Huettel B."/>
            <person name="Barry K.W."/>
            <person name="Haridas S."/>
            <person name="Chen C."/>
            <person name="Bauer D."/>
            <person name="Andreopoulos W."/>
            <person name="Pangilinan J."/>
            <person name="LaButti K."/>
            <person name="Riley R."/>
            <person name="Lipzen A."/>
            <person name="Clum A."/>
            <person name="Drula E."/>
            <person name="Henrissat B."/>
            <person name="Kohler A."/>
            <person name="Grigoriev I.V."/>
            <person name="Martin F.M."/>
            <person name="Hacquard S."/>
        </authorList>
    </citation>
    <scope>NUCLEOTIDE SEQUENCE</scope>
    <source>
        <strain evidence="7">MPI-CAGE-CH-0243</strain>
    </source>
</reference>
<protein>
    <submittedName>
        <fullName evidence="7">Ketopantoate reductase PanE/ApbA C terminal-domain-containing protein</fullName>
    </submittedName>
</protein>
<dbReference type="GO" id="GO:0005739">
    <property type="term" value="C:mitochondrion"/>
    <property type="evidence" value="ECO:0007669"/>
    <property type="project" value="TreeGrafter"/>
</dbReference>
<dbReference type="InterPro" id="IPR036291">
    <property type="entry name" value="NAD(P)-bd_dom_sf"/>
</dbReference>
<keyword evidence="3" id="KW-0560">Oxidoreductase</keyword>
<evidence type="ECO:0000313" key="7">
    <source>
        <dbReference type="EMBL" id="KAH7109076.1"/>
    </source>
</evidence>
<feature type="region of interest" description="Disordered" evidence="4">
    <location>
        <begin position="1"/>
        <end position="32"/>
    </location>
</feature>
<feature type="region of interest" description="Disordered" evidence="4">
    <location>
        <begin position="255"/>
        <end position="295"/>
    </location>
</feature>
<name>A0A9P9CYB4_9PLEO</name>
<dbReference type="PANTHER" id="PTHR43765:SF2">
    <property type="entry name" value="2-DEHYDROPANTOATE 2-REDUCTASE"/>
    <property type="match status" value="1"/>
</dbReference>
<feature type="compositionally biased region" description="Acidic residues" evidence="4">
    <location>
        <begin position="15"/>
        <end position="25"/>
    </location>
</feature>
<dbReference type="OrthoDB" id="73846at2759"/>
<sequence>MKPESRGPQAKEGISADEENDDDYDNPEKPFSLTNPLFPAADFYRAQPVYDRRIHVLGLGSMGRFVAHSLRGIPDPPPVTLIVANQKIMHDWLESSQRLTLITDGASEKREGFDAEVAYPRPRFHGKEVPVQMDSPPRTGIESEFVDGQGSTKQVYEGESTEPISSLIVCTKTPFVLQFLSAVKHRLNKESVVLFLQNGMGTVDEVNREIFPDPETRPRYMIGVNTHGVTTSPGDSYTAIHAGFGTLALGLLPHEREGGSAPYSPTTKFNPASSVEPKHPANPHPDTPSPQSSTFEWLPSDRYLLRTLLRTPSLCAAAFSPPDLLQHQLERLAVSSTIQPLSVMLDARNGGILYNFHLTRVMRLLLAETSAVIRSLPELAYIPNVEQRFDAGRLETLVVHRAYTNRDNISSMLADVRSGEVTEVDYLNGWIVKKGEQMGMRCAMNYMMLHLVKGKSRMVQLELEEGVPFVGRRKGEEDIGIREGMTAGDEGEGKGKGAGGRKEETK</sequence>
<dbReference type="InterPro" id="IPR050838">
    <property type="entry name" value="Ketopantoate_reductase"/>
</dbReference>
<evidence type="ECO:0000256" key="2">
    <source>
        <dbReference type="ARBA" id="ARBA00022857"/>
    </source>
</evidence>
<comment type="similarity">
    <text evidence="1">Belongs to the ketopantoate reductase family.</text>
</comment>
<organism evidence="7 8">
    <name type="scientific">Dendryphion nanum</name>
    <dbReference type="NCBI Taxonomy" id="256645"/>
    <lineage>
        <taxon>Eukaryota</taxon>
        <taxon>Fungi</taxon>
        <taxon>Dikarya</taxon>
        <taxon>Ascomycota</taxon>
        <taxon>Pezizomycotina</taxon>
        <taxon>Dothideomycetes</taxon>
        <taxon>Pleosporomycetidae</taxon>
        <taxon>Pleosporales</taxon>
        <taxon>Torulaceae</taxon>
        <taxon>Dendryphion</taxon>
    </lineage>
</organism>
<dbReference type="InterPro" id="IPR013752">
    <property type="entry name" value="KPA_reductase"/>
</dbReference>
<dbReference type="Gene3D" id="1.10.1040.10">
    <property type="entry name" value="N-(1-d-carboxylethyl)-l-norvaline Dehydrogenase, domain 2"/>
    <property type="match status" value="1"/>
</dbReference>
<evidence type="ECO:0000256" key="4">
    <source>
        <dbReference type="SAM" id="MobiDB-lite"/>
    </source>
</evidence>
<gene>
    <name evidence="7" type="ORF">B0J11DRAFT_573815</name>
</gene>
<evidence type="ECO:0000259" key="6">
    <source>
        <dbReference type="Pfam" id="PF08546"/>
    </source>
</evidence>
<evidence type="ECO:0000256" key="1">
    <source>
        <dbReference type="ARBA" id="ARBA00007870"/>
    </source>
</evidence>
<dbReference type="PANTHER" id="PTHR43765">
    <property type="entry name" value="2-DEHYDROPANTOATE 2-REDUCTASE-RELATED"/>
    <property type="match status" value="1"/>
</dbReference>
<dbReference type="SUPFAM" id="SSF48179">
    <property type="entry name" value="6-phosphogluconate dehydrogenase C-terminal domain-like"/>
    <property type="match status" value="1"/>
</dbReference>
<dbReference type="Gene3D" id="3.40.50.720">
    <property type="entry name" value="NAD(P)-binding Rossmann-like Domain"/>
    <property type="match status" value="1"/>
</dbReference>
<dbReference type="AlphaFoldDB" id="A0A9P9CYB4"/>